<dbReference type="EMBL" id="NGUO01000002">
    <property type="protein sequence ID" value="OWS72513.1"/>
    <property type="molecule type" value="Genomic_DNA"/>
</dbReference>
<evidence type="ECO:0000313" key="2">
    <source>
        <dbReference type="EMBL" id="OWS72513.1"/>
    </source>
</evidence>
<name>A0A254Q139_9BURK</name>
<feature type="transmembrane region" description="Helical" evidence="1">
    <location>
        <begin position="95"/>
        <end position="113"/>
    </location>
</feature>
<evidence type="ECO:0000313" key="3">
    <source>
        <dbReference type="Proteomes" id="UP000198104"/>
    </source>
</evidence>
<accession>A0A254Q139</accession>
<keyword evidence="3" id="KW-1185">Reference proteome</keyword>
<gene>
    <name evidence="2" type="ORF">CBI30_01740</name>
</gene>
<keyword evidence="1" id="KW-1133">Transmembrane helix</keyword>
<reference evidence="2 3" key="1">
    <citation type="submission" date="2017-05" db="EMBL/GenBank/DDBJ databases">
        <title>Polynucleobacter sp. MWH-K35W1 isolated from the permanently anoxic monimolimnion of a meromictic lake.</title>
        <authorList>
            <person name="Hahn M.W."/>
        </authorList>
    </citation>
    <scope>NUCLEOTIDE SEQUENCE [LARGE SCALE GENOMIC DNA]</scope>
    <source>
        <strain evidence="2 3">MWH-K35W1</strain>
    </source>
</reference>
<dbReference type="AlphaFoldDB" id="A0A254Q139"/>
<feature type="transmembrane region" description="Helical" evidence="1">
    <location>
        <begin position="40"/>
        <end position="59"/>
    </location>
</feature>
<dbReference type="Proteomes" id="UP000198104">
    <property type="component" value="Unassembled WGS sequence"/>
</dbReference>
<keyword evidence="1" id="KW-0812">Transmembrane</keyword>
<sequence>MLSQKIKIFLTPFCEATPACLLVMVQGNIWLATISHFQKALETGFITGAGVLILSLLTHRWLGNKYVVAGITGGMCFVADLLAHPTHFGSFTTEAIVTGAITTIISLAMNFVGRKFFMHGRAKLTKG</sequence>
<dbReference type="RefSeq" id="WP_088526615.1">
    <property type="nucleotide sequence ID" value="NZ_NGUO01000002.1"/>
</dbReference>
<comment type="caution">
    <text evidence="2">The sequence shown here is derived from an EMBL/GenBank/DDBJ whole genome shotgun (WGS) entry which is preliminary data.</text>
</comment>
<protein>
    <submittedName>
        <fullName evidence="2">Uncharacterized protein</fullName>
    </submittedName>
</protein>
<dbReference type="OrthoDB" id="9814206at2"/>
<proteinExistence type="predicted"/>
<keyword evidence="1" id="KW-0472">Membrane</keyword>
<evidence type="ECO:0000256" key="1">
    <source>
        <dbReference type="SAM" id="Phobius"/>
    </source>
</evidence>
<organism evidence="2 3">
    <name type="scientific">Polynucleobacter aenigmaticus</name>
    <dbReference type="NCBI Taxonomy" id="1743164"/>
    <lineage>
        <taxon>Bacteria</taxon>
        <taxon>Pseudomonadati</taxon>
        <taxon>Pseudomonadota</taxon>
        <taxon>Betaproteobacteria</taxon>
        <taxon>Burkholderiales</taxon>
        <taxon>Burkholderiaceae</taxon>
        <taxon>Polynucleobacter</taxon>
    </lineage>
</organism>